<keyword evidence="2" id="KW-1185">Reference proteome</keyword>
<reference evidence="1 2" key="1">
    <citation type="journal article" date="2023" name="Science">
        <title>Complex scaffold remodeling in plant triterpene biosynthesis.</title>
        <authorList>
            <person name="De La Pena R."/>
            <person name="Hodgson H."/>
            <person name="Liu J.C."/>
            <person name="Stephenson M.J."/>
            <person name="Martin A.C."/>
            <person name="Owen C."/>
            <person name="Harkess A."/>
            <person name="Leebens-Mack J."/>
            <person name="Jimenez L.E."/>
            <person name="Osbourn A."/>
            <person name="Sattely E.S."/>
        </authorList>
    </citation>
    <scope>NUCLEOTIDE SEQUENCE [LARGE SCALE GENOMIC DNA]</scope>
    <source>
        <strain evidence="2">cv. JPN11</strain>
        <tissue evidence="1">Leaf</tissue>
    </source>
</reference>
<evidence type="ECO:0000313" key="1">
    <source>
        <dbReference type="EMBL" id="KAJ4706147.1"/>
    </source>
</evidence>
<sequence>MLNHRVTLIRNIISKLLFNTSNSDFTLSFGYHNFIDLIIFCCSMTMELTDFSSIPISLRAATLLLVLAVFMSRFHGRKSKRYPPVGGTVLHQLVNFHRLHDFMAELARKHRTYRLLSFFRSEVYTSDPANVEYMLKSNFANYGKGWYHYEAMKDLLGDGIFTVDGEKWRQQRKISSYEFSTKILRDFSTAVFKANAVKLARIVSEAAASNQSIEIQDLFMKATLDSVFKILLGVELDGMCGTYEEGSRFSTAFDTASAITMYRYVDVFWKIKKFLNIGSEKVLRKCVKEVDEYVYKLIKTKIEQVHNSHDGDFPTKTKKEDILSRFLELKETDPKYLRDIILSFVIAGKDTTATTLSWFLYMLCKHSDVQEKIAKEVIQATQVGDTPSIDEIAASINEETIDKMNYLHATLTETLRLYPAVPVDGKLCFSDDILPDGYSVKKGDLVSYQPYAMGRMKHLWGNDAEEFRPERWLNENGIFQLESPFKFTAFQAGPRICLGKEFAYTQMKIFSMILLGSYRFKLCDENKGVNYRIMLTLNIEGGLHVHASPRF</sequence>
<proteinExistence type="predicted"/>
<gene>
    <name evidence="1" type="ORF">OWV82_019836</name>
</gene>
<dbReference type="EMBL" id="CM051404">
    <property type="protein sequence ID" value="KAJ4706147.1"/>
    <property type="molecule type" value="Genomic_DNA"/>
</dbReference>
<protein>
    <submittedName>
        <fullName evidence="1">Cytochrome P450 family protein</fullName>
    </submittedName>
</protein>
<dbReference type="Proteomes" id="UP001164539">
    <property type="component" value="Chromosome 11"/>
</dbReference>
<name>A0ACC1X460_MELAZ</name>
<evidence type="ECO:0000313" key="2">
    <source>
        <dbReference type="Proteomes" id="UP001164539"/>
    </source>
</evidence>
<accession>A0ACC1X460</accession>
<comment type="caution">
    <text evidence="1">The sequence shown here is derived from an EMBL/GenBank/DDBJ whole genome shotgun (WGS) entry which is preliminary data.</text>
</comment>
<organism evidence="1 2">
    <name type="scientific">Melia azedarach</name>
    <name type="common">Chinaberry tree</name>
    <dbReference type="NCBI Taxonomy" id="155640"/>
    <lineage>
        <taxon>Eukaryota</taxon>
        <taxon>Viridiplantae</taxon>
        <taxon>Streptophyta</taxon>
        <taxon>Embryophyta</taxon>
        <taxon>Tracheophyta</taxon>
        <taxon>Spermatophyta</taxon>
        <taxon>Magnoliopsida</taxon>
        <taxon>eudicotyledons</taxon>
        <taxon>Gunneridae</taxon>
        <taxon>Pentapetalae</taxon>
        <taxon>rosids</taxon>
        <taxon>malvids</taxon>
        <taxon>Sapindales</taxon>
        <taxon>Meliaceae</taxon>
        <taxon>Melia</taxon>
    </lineage>
</organism>